<dbReference type="GO" id="GO:0046872">
    <property type="term" value="F:metal ion binding"/>
    <property type="evidence" value="ECO:0007669"/>
    <property type="project" value="UniProtKB-KW"/>
</dbReference>
<evidence type="ECO:0000256" key="13">
    <source>
        <dbReference type="ARBA" id="ARBA00034078"/>
    </source>
</evidence>
<dbReference type="GO" id="GO:0048038">
    <property type="term" value="F:quinone binding"/>
    <property type="evidence" value="ECO:0007669"/>
    <property type="project" value="UniProtKB-KW"/>
</dbReference>
<evidence type="ECO:0000313" key="18">
    <source>
        <dbReference type="Proteomes" id="UP000178606"/>
    </source>
</evidence>
<keyword evidence="10" id="KW-0411">Iron-sulfur</keyword>
<evidence type="ECO:0000259" key="15">
    <source>
        <dbReference type="PROSITE" id="PS51669"/>
    </source>
</evidence>
<evidence type="ECO:0000256" key="5">
    <source>
        <dbReference type="ARBA" id="ARBA00022714"/>
    </source>
</evidence>
<evidence type="ECO:0000256" key="8">
    <source>
        <dbReference type="ARBA" id="ARBA00022967"/>
    </source>
</evidence>
<evidence type="ECO:0000259" key="16">
    <source>
        <dbReference type="PROSITE" id="PS51839"/>
    </source>
</evidence>
<name>A0A1F6C5M9_HANXR</name>
<dbReference type="GO" id="GO:0008137">
    <property type="term" value="F:NADH dehydrogenase (ubiquinone) activity"/>
    <property type="evidence" value="ECO:0007669"/>
    <property type="project" value="InterPro"/>
</dbReference>
<accession>A0A1F6C5M9</accession>
<evidence type="ECO:0000256" key="12">
    <source>
        <dbReference type="ARBA" id="ARBA00023136"/>
    </source>
</evidence>
<comment type="cofactor">
    <cofactor evidence="1">
        <name>[4Fe-4S] cluster</name>
        <dbReference type="ChEBI" id="CHEBI:49883"/>
    </cofactor>
</comment>
<dbReference type="InterPro" id="IPR036010">
    <property type="entry name" value="2Fe-2S_ferredoxin-like_sf"/>
</dbReference>
<keyword evidence="4" id="KW-0004">4Fe-4S</keyword>
<dbReference type="PANTHER" id="PTHR43105:SF10">
    <property type="entry name" value="NADH-QUINONE OXIDOREDUCTASE SUBUNIT G"/>
    <property type="match status" value="1"/>
</dbReference>
<keyword evidence="11" id="KW-0520">NAD</keyword>
<keyword evidence="12" id="KW-0472">Membrane</keyword>
<dbReference type="Gene3D" id="3.30.70.20">
    <property type="match status" value="1"/>
</dbReference>
<dbReference type="Pfam" id="PF10588">
    <property type="entry name" value="NADH-G_4Fe-4S_3"/>
    <property type="match status" value="1"/>
</dbReference>
<dbReference type="Gene3D" id="2.20.25.90">
    <property type="entry name" value="ADC-like domains"/>
    <property type="match status" value="1"/>
</dbReference>
<evidence type="ECO:0000256" key="2">
    <source>
        <dbReference type="ARBA" id="ARBA00004370"/>
    </source>
</evidence>
<keyword evidence="5" id="KW-0001">2Fe-2S</keyword>
<dbReference type="Gene3D" id="3.10.20.740">
    <property type="match status" value="1"/>
</dbReference>
<dbReference type="InterPro" id="IPR050123">
    <property type="entry name" value="Prok_molybdopt-oxidoreductase"/>
</dbReference>
<dbReference type="Pfam" id="PF04879">
    <property type="entry name" value="Molybdop_Fe4S4"/>
    <property type="match status" value="1"/>
</dbReference>
<feature type="domain" description="4Fe-4S His(Cys)3-ligated-type" evidence="16">
    <location>
        <begin position="85"/>
        <end position="124"/>
    </location>
</feature>
<evidence type="ECO:0000256" key="3">
    <source>
        <dbReference type="ARBA" id="ARBA00005404"/>
    </source>
</evidence>
<proteinExistence type="inferred from homology"/>
<feature type="domain" description="4Fe-4S Mo/W bis-MGD-type" evidence="15">
    <location>
        <begin position="222"/>
        <end position="280"/>
    </location>
</feature>
<protein>
    <recommendedName>
        <fullName evidence="19">NADH dehydrogenase</fullName>
    </recommendedName>
</protein>
<dbReference type="InterPro" id="IPR001041">
    <property type="entry name" value="2Fe-2S_ferredoxin-type"/>
</dbReference>
<dbReference type="PROSITE" id="PS00643">
    <property type="entry name" value="COMPLEX1_75K_3"/>
    <property type="match status" value="1"/>
</dbReference>
<dbReference type="Gene3D" id="3.40.50.740">
    <property type="match status" value="1"/>
</dbReference>
<comment type="subcellular location">
    <subcellularLocation>
        <location evidence="2">Membrane</location>
    </subcellularLocation>
</comment>
<comment type="similarity">
    <text evidence="3">Belongs to the complex I 75 kDa subunit family.</text>
</comment>
<keyword evidence="8" id="KW-1278">Translocase</keyword>
<dbReference type="InterPro" id="IPR006963">
    <property type="entry name" value="Mopterin_OxRdtase_4Fe-4S_dom"/>
</dbReference>
<gene>
    <name evidence="17" type="ORF">A3F84_00980</name>
</gene>
<dbReference type="EMBL" id="MFKF01000405">
    <property type="protein sequence ID" value="OGG44362.1"/>
    <property type="molecule type" value="Genomic_DNA"/>
</dbReference>
<dbReference type="GO" id="GO:0051539">
    <property type="term" value="F:4 iron, 4 sulfur cluster binding"/>
    <property type="evidence" value="ECO:0007669"/>
    <property type="project" value="UniProtKB-KW"/>
</dbReference>
<dbReference type="SUPFAM" id="SSF54292">
    <property type="entry name" value="2Fe-2S ferredoxin-like"/>
    <property type="match status" value="1"/>
</dbReference>
<dbReference type="Pfam" id="PF13510">
    <property type="entry name" value="Fer2_4"/>
    <property type="match status" value="1"/>
</dbReference>
<sequence>MPTFTIDGKEVEIEPALGNLIRHGAKHGIHIPHYCFHPGLSAPGNCRMCMVEVESDTPAGRRKALTTACTTRPAPGMAVDTQSKLVKDTQKAVMEFLLINHPLDCPVCDQAGECDLQDFSYKYGSGDSRFQEAKVVQPKKDIGEHILLYADRCIRCTRCVRFCDEVSGTGELGYFYRGVYNEIDVFPGVRLDNRLSGNTVDICPVGALLDKAFLFKQRVWFLDGVEGICPGCSAGCNVRADVNRDNNRIYRLKPRENAEVNQFWMCDDGRHGWRYVHADNRLTAPMLRSGEGWTAAAWEEALGRVRQGFEGVRAGGGAVAGILSGHLTNEENYLFARLMKEVVGSERVGLRPKVSEEGDVKFKSGFTIRADKSPNSRGARDMAAAVGLTLTEMPDLLRQIEEGTVQGLYLLGGDPAEGLTEAERSAFGRLKFLVVQDILTSDLVSVAHVLLPGAAFVEKEGTFTNCHGRVQRLRRAFPPPGEAKADWEIVRNVADALGGRLDFASAREALEEVAQKAPGYAGMTYEALGEAGMTVSS</sequence>
<dbReference type="GO" id="GO:0016491">
    <property type="term" value="F:oxidoreductase activity"/>
    <property type="evidence" value="ECO:0007669"/>
    <property type="project" value="InterPro"/>
</dbReference>
<evidence type="ECO:0000256" key="11">
    <source>
        <dbReference type="ARBA" id="ARBA00023027"/>
    </source>
</evidence>
<keyword evidence="9" id="KW-0408">Iron</keyword>
<evidence type="ECO:0000259" key="14">
    <source>
        <dbReference type="PROSITE" id="PS51085"/>
    </source>
</evidence>
<comment type="caution">
    <text evidence="17">The sequence shown here is derived from an EMBL/GenBank/DDBJ whole genome shotgun (WGS) entry which is preliminary data.</text>
</comment>
<dbReference type="InterPro" id="IPR054351">
    <property type="entry name" value="NADH_UbQ_OxRdtase_ferredoxin"/>
</dbReference>
<reference evidence="17 18" key="1">
    <citation type="journal article" date="2016" name="Nat. Commun.">
        <title>Thousands of microbial genomes shed light on interconnected biogeochemical processes in an aquifer system.</title>
        <authorList>
            <person name="Anantharaman K."/>
            <person name="Brown C.T."/>
            <person name="Hug L.A."/>
            <person name="Sharon I."/>
            <person name="Castelle C.J."/>
            <person name="Probst A.J."/>
            <person name="Thomas B.C."/>
            <person name="Singh A."/>
            <person name="Wilkins M.J."/>
            <person name="Karaoz U."/>
            <person name="Brodie E.L."/>
            <person name="Williams K.H."/>
            <person name="Hubbard S.S."/>
            <person name="Banfield J.F."/>
        </authorList>
    </citation>
    <scope>NUCLEOTIDE SEQUENCE [LARGE SCALE GENOMIC DNA]</scope>
    <source>
        <strain evidence="18">RIFCSPLOWO2_12_FULL_64_10</strain>
    </source>
</reference>
<dbReference type="CDD" id="cd00207">
    <property type="entry name" value="fer2"/>
    <property type="match status" value="1"/>
</dbReference>
<dbReference type="PROSITE" id="PS51085">
    <property type="entry name" value="2FE2S_FER_2"/>
    <property type="match status" value="1"/>
</dbReference>
<evidence type="ECO:0000313" key="17">
    <source>
        <dbReference type="EMBL" id="OGG44362.1"/>
    </source>
</evidence>
<evidence type="ECO:0000256" key="4">
    <source>
        <dbReference type="ARBA" id="ARBA00022485"/>
    </source>
</evidence>
<dbReference type="SMART" id="SM00926">
    <property type="entry name" value="Molybdop_Fe4S4"/>
    <property type="match status" value="1"/>
</dbReference>
<organism evidence="17 18">
    <name type="scientific">Handelsmanbacteria sp. (strain RIFCSPLOWO2_12_FULL_64_10)</name>
    <dbReference type="NCBI Taxonomy" id="1817868"/>
    <lineage>
        <taxon>Bacteria</taxon>
        <taxon>Candidatus Handelsmaniibacteriota</taxon>
    </lineage>
</organism>
<dbReference type="InterPro" id="IPR000283">
    <property type="entry name" value="NADH_UbQ_OxRdtase_75kDa_su_CS"/>
</dbReference>
<dbReference type="GO" id="GO:0051537">
    <property type="term" value="F:2 iron, 2 sulfur cluster binding"/>
    <property type="evidence" value="ECO:0007669"/>
    <property type="project" value="UniProtKB-KW"/>
</dbReference>
<dbReference type="InterPro" id="IPR019574">
    <property type="entry name" value="NADH_UbQ_OxRdtase_Gsu_4Fe4S-bd"/>
</dbReference>
<dbReference type="PANTHER" id="PTHR43105">
    <property type="entry name" value="RESPIRATORY NITRATE REDUCTASE"/>
    <property type="match status" value="1"/>
</dbReference>
<evidence type="ECO:0008006" key="19">
    <source>
        <dbReference type="Google" id="ProtNLM"/>
    </source>
</evidence>
<dbReference type="SUPFAM" id="SSF54862">
    <property type="entry name" value="4Fe-4S ferredoxins"/>
    <property type="match status" value="1"/>
</dbReference>
<comment type="cofactor">
    <cofactor evidence="13">
        <name>[2Fe-2S] cluster</name>
        <dbReference type="ChEBI" id="CHEBI:190135"/>
    </cofactor>
</comment>
<dbReference type="PROSITE" id="PS51839">
    <property type="entry name" value="4FE4S_HC3"/>
    <property type="match status" value="1"/>
</dbReference>
<keyword evidence="6" id="KW-0874">Quinone</keyword>
<evidence type="ECO:0000256" key="6">
    <source>
        <dbReference type="ARBA" id="ARBA00022719"/>
    </source>
</evidence>
<keyword evidence="7" id="KW-0479">Metal-binding</keyword>
<feature type="domain" description="2Fe-2S ferredoxin-type" evidence="14">
    <location>
        <begin position="1"/>
        <end position="85"/>
    </location>
</feature>
<dbReference type="Pfam" id="PF22117">
    <property type="entry name" value="Fer4_Nqo3"/>
    <property type="match status" value="1"/>
</dbReference>
<dbReference type="Proteomes" id="UP000178606">
    <property type="component" value="Unassembled WGS sequence"/>
</dbReference>
<dbReference type="SMART" id="SM00929">
    <property type="entry name" value="NADH-G_4Fe-4S_3"/>
    <property type="match status" value="1"/>
</dbReference>
<evidence type="ECO:0000256" key="10">
    <source>
        <dbReference type="ARBA" id="ARBA00023014"/>
    </source>
</evidence>
<dbReference type="FunFam" id="3.30.70.20:FF:000002">
    <property type="entry name" value="NADH-ubiquinone oxidoreductase 75 kDa subunit"/>
    <property type="match status" value="1"/>
</dbReference>
<dbReference type="InterPro" id="IPR006656">
    <property type="entry name" value="Mopterin_OxRdtase"/>
</dbReference>
<dbReference type="GO" id="GO:0016020">
    <property type="term" value="C:membrane"/>
    <property type="evidence" value="ECO:0007669"/>
    <property type="project" value="UniProtKB-SubCell"/>
</dbReference>
<evidence type="ECO:0000256" key="1">
    <source>
        <dbReference type="ARBA" id="ARBA00001966"/>
    </source>
</evidence>
<dbReference type="Pfam" id="PF00384">
    <property type="entry name" value="Molybdopterin"/>
    <property type="match status" value="2"/>
</dbReference>
<dbReference type="SUPFAM" id="SSF53706">
    <property type="entry name" value="Formate dehydrogenase/DMSO reductase, domains 1-3"/>
    <property type="match status" value="1"/>
</dbReference>
<evidence type="ECO:0000256" key="7">
    <source>
        <dbReference type="ARBA" id="ARBA00022723"/>
    </source>
</evidence>
<dbReference type="AlphaFoldDB" id="A0A1F6C5M9"/>
<evidence type="ECO:0000256" key="9">
    <source>
        <dbReference type="ARBA" id="ARBA00023004"/>
    </source>
</evidence>
<dbReference type="PROSITE" id="PS51669">
    <property type="entry name" value="4FE4S_MOW_BIS_MGD"/>
    <property type="match status" value="1"/>
</dbReference>
<dbReference type="FunFam" id="3.10.20.740:FF:000004">
    <property type="entry name" value="NADH-quinone oxidoreductase"/>
    <property type="match status" value="1"/>
</dbReference>
<dbReference type="GO" id="GO:0042773">
    <property type="term" value="P:ATP synthesis coupled electron transport"/>
    <property type="evidence" value="ECO:0007669"/>
    <property type="project" value="InterPro"/>
</dbReference>